<reference evidence="1 2" key="1">
    <citation type="journal article" date="1992" name="Lakartidningen">
        <title>[Penicillin V and not amoxicillin is the first choice preparation in acute otitis].</title>
        <authorList>
            <person name="Kamme C."/>
            <person name="Lundgren K."/>
            <person name="Prellner K."/>
        </authorList>
    </citation>
    <scope>NUCLEOTIDE SEQUENCE [LARGE SCALE GENOMIC DNA]</scope>
    <source>
        <strain evidence="1 2">PC5099IV</strain>
    </source>
</reference>
<evidence type="ECO:0000313" key="2">
    <source>
        <dbReference type="Proteomes" id="UP000322659"/>
    </source>
</evidence>
<protein>
    <submittedName>
        <fullName evidence="1">Uncharacterized protein</fullName>
    </submittedName>
</protein>
<sequence length="174" mass="21121">MNDNQNEQTSGEKKSGHRYKYVKLLNGVNKLHYNSINAMIVFRFICYLQNWGTYKNYDAEDFYYWFLKNRKDLIDKLNEFLETEINRQQVKFAFQQVMKLIENTDGYQKKYYYSEFIDDLNMLLGFTVKTQFFNLFYPNVYGKEASEYSSIFRYEFERAKTDKNYKMKSTEAIA</sequence>
<keyword evidence="2" id="KW-1185">Reference proteome</keyword>
<evidence type="ECO:0000313" key="1">
    <source>
        <dbReference type="EMBL" id="TXJ31177.1"/>
    </source>
</evidence>
<name>A0ABY3K6Q9_9SPIR</name>
<dbReference type="RefSeq" id="WP_147748692.1">
    <property type="nucleotide sequence ID" value="NZ_SAXZ01000014.1"/>
</dbReference>
<dbReference type="EMBL" id="SAXZ01000014">
    <property type="protein sequence ID" value="TXJ31177.1"/>
    <property type="molecule type" value="Genomic_DNA"/>
</dbReference>
<comment type="caution">
    <text evidence="1">The sequence shown here is derived from an EMBL/GenBank/DDBJ whole genome shotgun (WGS) entry which is preliminary data.</text>
</comment>
<dbReference type="Proteomes" id="UP000322659">
    <property type="component" value="Unassembled WGS sequence"/>
</dbReference>
<proteinExistence type="predicted"/>
<organism evidence="1 2">
    <name type="scientific">Brachyspira aalborgi</name>
    <dbReference type="NCBI Taxonomy" id="29522"/>
    <lineage>
        <taxon>Bacteria</taxon>
        <taxon>Pseudomonadati</taxon>
        <taxon>Spirochaetota</taxon>
        <taxon>Spirochaetia</taxon>
        <taxon>Brachyspirales</taxon>
        <taxon>Brachyspiraceae</taxon>
        <taxon>Brachyspira</taxon>
    </lineage>
</organism>
<gene>
    <name evidence="1" type="ORF">EPJ71_10610</name>
</gene>
<accession>A0ABY3K6Q9</accession>